<feature type="non-terminal residue" evidence="1">
    <location>
        <position position="44"/>
    </location>
</feature>
<accession>A0A9N9K7T2</accession>
<gene>
    <name evidence="1" type="ORF">RFULGI_LOCUS19233</name>
</gene>
<proteinExistence type="predicted"/>
<evidence type="ECO:0000313" key="2">
    <source>
        <dbReference type="Proteomes" id="UP000789396"/>
    </source>
</evidence>
<protein>
    <submittedName>
        <fullName evidence="1">7119_t:CDS:1</fullName>
    </submittedName>
</protein>
<keyword evidence="2" id="KW-1185">Reference proteome</keyword>
<feature type="non-terminal residue" evidence="1">
    <location>
        <position position="1"/>
    </location>
</feature>
<dbReference type="AlphaFoldDB" id="A0A9N9K7T2"/>
<comment type="caution">
    <text evidence="1">The sequence shown here is derived from an EMBL/GenBank/DDBJ whole genome shotgun (WGS) entry which is preliminary data.</text>
</comment>
<organism evidence="1 2">
    <name type="scientific">Racocetra fulgida</name>
    <dbReference type="NCBI Taxonomy" id="60492"/>
    <lineage>
        <taxon>Eukaryota</taxon>
        <taxon>Fungi</taxon>
        <taxon>Fungi incertae sedis</taxon>
        <taxon>Mucoromycota</taxon>
        <taxon>Glomeromycotina</taxon>
        <taxon>Glomeromycetes</taxon>
        <taxon>Diversisporales</taxon>
        <taxon>Gigasporaceae</taxon>
        <taxon>Racocetra</taxon>
    </lineage>
</organism>
<name>A0A9N9K7T2_9GLOM</name>
<reference evidence="1" key="1">
    <citation type="submission" date="2021-06" db="EMBL/GenBank/DDBJ databases">
        <authorList>
            <person name="Kallberg Y."/>
            <person name="Tangrot J."/>
            <person name="Rosling A."/>
        </authorList>
    </citation>
    <scope>NUCLEOTIDE SEQUENCE</scope>
    <source>
        <strain evidence="1">IN212</strain>
    </source>
</reference>
<dbReference type="EMBL" id="CAJVPZ010092238">
    <property type="protein sequence ID" value="CAG8816049.1"/>
    <property type="molecule type" value="Genomic_DNA"/>
</dbReference>
<sequence>IQGHNRAMIDVTNEAQSHNSQSQPIIDAEIQNYINAKWIFASKA</sequence>
<evidence type="ECO:0000313" key="1">
    <source>
        <dbReference type="EMBL" id="CAG8816049.1"/>
    </source>
</evidence>
<dbReference type="Proteomes" id="UP000789396">
    <property type="component" value="Unassembled WGS sequence"/>
</dbReference>